<dbReference type="InterPro" id="IPR046342">
    <property type="entry name" value="CBS_dom_sf"/>
</dbReference>
<feature type="region of interest" description="Disordered" evidence="4">
    <location>
        <begin position="435"/>
        <end position="454"/>
    </location>
</feature>
<organism evidence="6 7">
    <name type="scientific">Triparma columacea</name>
    <dbReference type="NCBI Taxonomy" id="722753"/>
    <lineage>
        <taxon>Eukaryota</taxon>
        <taxon>Sar</taxon>
        <taxon>Stramenopiles</taxon>
        <taxon>Ochrophyta</taxon>
        <taxon>Bolidophyceae</taxon>
        <taxon>Parmales</taxon>
        <taxon>Triparmaceae</taxon>
        <taxon>Triparma</taxon>
    </lineage>
</organism>
<dbReference type="Gene3D" id="3.10.580.10">
    <property type="entry name" value="CBS-domain"/>
    <property type="match status" value="1"/>
</dbReference>
<feature type="compositionally biased region" description="Gly residues" evidence="4">
    <location>
        <begin position="972"/>
        <end position="981"/>
    </location>
</feature>
<dbReference type="EMBL" id="BRYA01000831">
    <property type="protein sequence ID" value="GMI33606.1"/>
    <property type="molecule type" value="Genomic_DNA"/>
</dbReference>
<feature type="region of interest" description="Disordered" evidence="4">
    <location>
        <begin position="1124"/>
        <end position="1167"/>
    </location>
</feature>
<dbReference type="PANTHER" id="PTHR13780">
    <property type="entry name" value="AMP-ACTIVATED PROTEIN KINASE, GAMMA REGULATORY SUBUNIT"/>
    <property type="match status" value="1"/>
</dbReference>
<feature type="compositionally biased region" description="Basic and acidic residues" evidence="4">
    <location>
        <begin position="1135"/>
        <end position="1165"/>
    </location>
</feature>
<protein>
    <recommendedName>
        <fullName evidence="5">CBS domain-containing protein</fullName>
    </recommendedName>
</protein>
<dbReference type="Pfam" id="PF00571">
    <property type="entry name" value="CBS"/>
    <property type="match status" value="1"/>
</dbReference>
<evidence type="ECO:0000259" key="5">
    <source>
        <dbReference type="PROSITE" id="PS51371"/>
    </source>
</evidence>
<feature type="region of interest" description="Disordered" evidence="4">
    <location>
        <begin position="105"/>
        <end position="140"/>
    </location>
</feature>
<feature type="region of interest" description="Disordered" evidence="4">
    <location>
        <begin position="890"/>
        <end position="1053"/>
    </location>
</feature>
<feature type="compositionally biased region" description="Basic and acidic residues" evidence="4">
    <location>
        <begin position="926"/>
        <end position="971"/>
    </location>
</feature>
<evidence type="ECO:0000313" key="7">
    <source>
        <dbReference type="Proteomes" id="UP001165065"/>
    </source>
</evidence>
<feature type="domain" description="CBS" evidence="5">
    <location>
        <begin position="1058"/>
        <end position="1116"/>
    </location>
</feature>
<keyword evidence="1" id="KW-0677">Repeat</keyword>
<evidence type="ECO:0000313" key="6">
    <source>
        <dbReference type="EMBL" id="GMI33606.1"/>
    </source>
</evidence>
<comment type="caution">
    <text evidence="6">The sequence shown here is derived from an EMBL/GenBank/DDBJ whole genome shotgun (WGS) entry which is preliminary data.</text>
</comment>
<reference evidence="7" key="1">
    <citation type="journal article" date="2023" name="Commun. Biol.">
        <title>Genome analysis of Parmales, the sister group of diatoms, reveals the evolutionary specialization of diatoms from phago-mixotrophs to photoautotrophs.</title>
        <authorList>
            <person name="Ban H."/>
            <person name="Sato S."/>
            <person name="Yoshikawa S."/>
            <person name="Yamada K."/>
            <person name="Nakamura Y."/>
            <person name="Ichinomiya M."/>
            <person name="Sato N."/>
            <person name="Blanc-Mathieu R."/>
            <person name="Endo H."/>
            <person name="Kuwata A."/>
            <person name="Ogata H."/>
        </authorList>
    </citation>
    <scope>NUCLEOTIDE SEQUENCE [LARGE SCALE GENOMIC DNA]</scope>
</reference>
<keyword evidence="7" id="KW-1185">Reference proteome</keyword>
<dbReference type="InterPro" id="IPR000644">
    <property type="entry name" value="CBS_dom"/>
</dbReference>
<proteinExistence type="predicted"/>
<dbReference type="SUPFAM" id="SSF54631">
    <property type="entry name" value="CBS-domain pair"/>
    <property type="match status" value="2"/>
</dbReference>
<feature type="compositionally biased region" description="Acidic residues" evidence="4">
    <location>
        <begin position="1124"/>
        <end position="1134"/>
    </location>
</feature>
<gene>
    <name evidence="6" type="ORF">TrCOL_g8223</name>
</gene>
<feature type="domain" description="CBS" evidence="5">
    <location>
        <begin position="617"/>
        <end position="674"/>
    </location>
</feature>
<dbReference type="SMART" id="SM00116">
    <property type="entry name" value="CBS"/>
    <property type="match status" value="2"/>
</dbReference>
<sequence>MGAGYSQAMSEGGFSIHPNDAPIFDNIQEYQNCKLSAINESLDTWKDIYNSKRLVTFAEFDEIFGHILGDPEEYFGVFTGDDVKKRAKAKAMAMAQLRKMHGNDSLKLGVPAPDRRKTRARSGSSMLRSSISSSGSISGAGGSFQGHNSAQNLSIAQMAMNMVNATKMGDKSQPRISSAQIDKYKRGAMIDIFDVFAILALLCNEEVEPKLTFLFVFFGRNGSKQGGLDHKQFRDLIDRITSAVYKLLGNFPPDKKYSEMVVLNLYGKKGHMHREVMTLNEIWEWCQDEVEVANYLQKVFQFSLTSNSMYKQEVAVNTDSYLQNSKLMEGDSDDEDGSGIEKARPPLWNELVKGMATKAWWEDLPTVKGKDMNLCVLRQMWEKDKTAVCVFEGKKCQGIVDSMSLADKLVHAWDEGEKSTASTIQQQQQQKHIQQLKHKESGGELQSSPNRKDRRRNAAVMIDHTQAFANLAANFCYEPVSGKEGETDMRSKKERGHRKVSTFDYSNATEPLMGQMEEIGAGGEGKGEMEGKIEKELLLKRKSASLSKRCLATEFVYSMIHRFACGANNVLVASHMSSDTSSFIHIMCHDEIAGWIARRNELLGEALNKSLLKQQHLVRTPLVVRTSDNAKTAFQEMTKRNCASAAIVDEFTEKFVAEIRIDDIRSLARRGWEVGKDSQGGETSGELPEVVADKFNANEVGRVMRETIIAREQSTMMAAAAANHSRDSHRGHHLSPGISKRYISKGLRSPSQKPSPKLGGRKLAGSSAKGGEREGRVAPVVGNRAGDNMILTGNVEDDAAHLIKFCGLLLPVCSYLVEAECGEEHDIKTRKNELSAMNFKFEGFRGKLYKRKSMVEAMCDAFKTGIGPVGRERRTRMMLLQKKTGSLLIGKGKVGGGDGTKDRENGEKDADRGDGGDNQKEEEEGEAPKQKNWDKLRKMVKKGDVKGNAKEKEKKEKEKEKETEKKAEGSKEGGGGKGGGKGWEKLRRVVKGGGDGGGGKSNSKSKNSHKGKGDGSDEVSNKKKEDKAKEGGNEDEIVMEEKKEDGVEEGGNGEALRMGLRRDQTVVIGDTLGQVINIMAAEKKGRVYVTNSAGRPVGVVTIHDICRLILNNCEAEVVKLLEAKDDDEEEEDEEGGLKEGGVTKKEEIEKRIQQSKEEEQQHSNKAEAGAMIDKLLARPTMTGVREKEGTAAAGSEKVAGWVESASEIGPTTEKKVSLLQDQRPSISVLYEMNDNKVDIGGGGRIRADTGQLEDVITLPATRNRMASLVLEEGEEDEEDDEE</sequence>
<feature type="compositionally biased region" description="Gly residues" evidence="4">
    <location>
        <begin position="991"/>
        <end position="1000"/>
    </location>
</feature>
<evidence type="ECO:0000256" key="1">
    <source>
        <dbReference type="ARBA" id="ARBA00022737"/>
    </source>
</evidence>
<evidence type="ECO:0000256" key="2">
    <source>
        <dbReference type="ARBA" id="ARBA00023122"/>
    </source>
</evidence>
<dbReference type="PROSITE" id="PS51371">
    <property type="entry name" value="CBS"/>
    <property type="match status" value="2"/>
</dbReference>
<evidence type="ECO:0000256" key="4">
    <source>
        <dbReference type="SAM" id="MobiDB-lite"/>
    </source>
</evidence>
<dbReference type="OrthoDB" id="201133at2759"/>
<evidence type="ECO:0000256" key="3">
    <source>
        <dbReference type="PROSITE-ProRule" id="PRU00703"/>
    </source>
</evidence>
<dbReference type="Proteomes" id="UP001165065">
    <property type="component" value="Unassembled WGS sequence"/>
</dbReference>
<feature type="compositionally biased region" description="Low complexity" evidence="4">
    <location>
        <begin position="121"/>
        <end position="137"/>
    </location>
</feature>
<accession>A0A9W7G5E2</accession>
<feature type="compositionally biased region" description="Basic and acidic residues" evidence="4">
    <location>
        <begin position="899"/>
        <end position="919"/>
    </location>
</feature>
<keyword evidence="2 3" id="KW-0129">CBS domain</keyword>
<dbReference type="InterPro" id="IPR050511">
    <property type="entry name" value="AMPK_gamma/SDS23_families"/>
</dbReference>
<feature type="region of interest" description="Disordered" evidence="4">
    <location>
        <begin position="742"/>
        <end position="774"/>
    </location>
</feature>
<feature type="compositionally biased region" description="Basic and acidic residues" evidence="4">
    <location>
        <begin position="1011"/>
        <end position="1032"/>
    </location>
</feature>
<name>A0A9W7G5E2_9STRA</name>